<gene>
    <name evidence="1" type="ORF">BM221_004335</name>
</gene>
<accession>A0A2N6NQY5</accession>
<dbReference type="EMBL" id="MRVG01000004">
    <property type="protein sequence ID" value="PMB69690.1"/>
    <property type="molecule type" value="Genomic_DNA"/>
</dbReference>
<protein>
    <submittedName>
        <fullName evidence="1">Uncharacterized protein</fullName>
    </submittedName>
</protein>
<sequence length="63" mass="6926">MALDFGCKVGTLAWLTWSQDAKWEAEWESEGEGGAHCHVVDWIEARGILRLLGFMLHNGAGAP</sequence>
<organism evidence="1 2">
    <name type="scientific">Beauveria bassiana</name>
    <name type="common">White muscardine disease fungus</name>
    <name type="synonym">Tritirachium shiotae</name>
    <dbReference type="NCBI Taxonomy" id="176275"/>
    <lineage>
        <taxon>Eukaryota</taxon>
        <taxon>Fungi</taxon>
        <taxon>Dikarya</taxon>
        <taxon>Ascomycota</taxon>
        <taxon>Pezizomycotina</taxon>
        <taxon>Sordariomycetes</taxon>
        <taxon>Hypocreomycetidae</taxon>
        <taxon>Hypocreales</taxon>
        <taxon>Cordycipitaceae</taxon>
        <taxon>Beauveria</taxon>
    </lineage>
</organism>
<evidence type="ECO:0000313" key="1">
    <source>
        <dbReference type="EMBL" id="PMB69690.1"/>
    </source>
</evidence>
<proteinExistence type="predicted"/>
<evidence type="ECO:0000313" key="2">
    <source>
        <dbReference type="Proteomes" id="UP000235728"/>
    </source>
</evidence>
<comment type="caution">
    <text evidence="1">The sequence shown here is derived from an EMBL/GenBank/DDBJ whole genome shotgun (WGS) entry which is preliminary data.</text>
</comment>
<name>A0A2N6NQY5_BEABA</name>
<dbReference type="Proteomes" id="UP000235728">
    <property type="component" value="Unassembled WGS sequence"/>
</dbReference>
<reference evidence="1 2" key="1">
    <citation type="journal article" date="2016" name="Appl. Microbiol. Biotechnol.">
        <title>Characterization of T-DNA insertion mutants with decreased virulence in the entomopathogenic fungus Beauveria bassiana JEF-007.</title>
        <authorList>
            <person name="Kim S."/>
            <person name="Lee S.J."/>
            <person name="Nai Y.S."/>
            <person name="Yu J.S."/>
            <person name="Lee M.R."/>
            <person name="Yang Y.T."/>
            <person name="Kim J.S."/>
        </authorList>
    </citation>
    <scope>NUCLEOTIDE SEQUENCE [LARGE SCALE GENOMIC DNA]</scope>
    <source>
        <strain evidence="1 2">JEF-007</strain>
    </source>
</reference>
<dbReference type="AlphaFoldDB" id="A0A2N6NQY5"/>